<keyword evidence="2" id="KW-0732">Signal</keyword>
<keyword evidence="5" id="KW-1185">Reference proteome</keyword>
<evidence type="ECO:0000313" key="4">
    <source>
        <dbReference type="EMBL" id="MBC3806862.1"/>
    </source>
</evidence>
<dbReference type="InterPro" id="IPR005545">
    <property type="entry name" value="YCII"/>
</dbReference>
<proteinExistence type="inferred from homology"/>
<dbReference type="Proteomes" id="UP000648257">
    <property type="component" value="Unassembled WGS sequence"/>
</dbReference>
<dbReference type="InterPro" id="IPR011008">
    <property type="entry name" value="Dimeric_a/b-barrel"/>
</dbReference>
<protein>
    <recommendedName>
        <fullName evidence="3">YCII-related domain-containing protein</fullName>
    </recommendedName>
</protein>
<comment type="caution">
    <text evidence="4">The sequence shown here is derived from an EMBL/GenBank/DDBJ whole genome shotgun (WGS) entry which is preliminary data.</text>
</comment>
<reference evidence="4 5" key="1">
    <citation type="submission" date="2020-08" db="EMBL/GenBank/DDBJ databases">
        <title>Novel species isolated from subtropical streams in China.</title>
        <authorList>
            <person name="Lu H."/>
        </authorList>
    </citation>
    <scope>NUCLEOTIDE SEQUENCE [LARGE SCALE GENOMIC DNA]</scope>
    <source>
        <strain evidence="4 5">KACC 16656</strain>
    </source>
</reference>
<organism evidence="4 5">
    <name type="scientific">Undibacterium seohonense</name>
    <dbReference type="NCBI Taxonomy" id="1344950"/>
    <lineage>
        <taxon>Bacteria</taxon>
        <taxon>Pseudomonadati</taxon>
        <taxon>Pseudomonadota</taxon>
        <taxon>Betaproteobacteria</taxon>
        <taxon>Burkholderiales</taxon>
        <taxon>Oxalobacteraceae</taxon>
        <taxon>Undibacterium</taxon>
    </lineage>
</organism>
<dbReference type="Gene3D" id="3.30.70.1060">
    <property type="entry name" value="Dimeric alpha+beta barrel"/>
    <property type="match status" value="1"/>
</dbReference>
<gene>
    <name evidence="4" type="ORF">H8K52_05805</name>
</gene>
<evidence type="ECO:0000256" key="1">
    <source>
        <dbReference type="ARBA" id="ARBA00007689"/>
    </source>
</evidence>
<comment type="similarity">
    <text evidence="1">Belongs to the YciI family.</text>
</comment>
<evidence type="ECO:0000259" key="3">
    <source>
        <dbReference type="Pfam" id="PF03795"/>
    </source>
</evidence>
<accession>A0ABR6X224</accession>
<sequence>MTISKHFGLLIFAGMLSLSSFAQTTEKALTTNPKYDAEAVQRLGADQRGMRSYVLVVLKTGPNKIATGKERDDMFAGHFANIKRLAAEGKLVLAGPFDGVDGWRGLFIFAVKDIEEAKQLTATDPVIIKGEMIAEYHKWYGTAAVMDVARIHETLTEKAQ</sequence>
<dbReference type="SUPFAM" id="SSF54909">
    <property type="entry name" value="Dimeric alpha+beta barrel"/>
    <property type="match status" value="1"/>
</dbReference>
<dbReference type="RefSeq" id="WP_186921946.1">
    <property type="nucleotide sequence ID" value="NZ_JACOFW010000004.1"/>
</dbReference>
<feature type="signal peptide" evidence="2">
    <location>
        <begin position="1"/>
        <end position="22"/>
    </location>
</feature>
<dbReference type="Pfam" id="PF03795">
    <property type="entry name" value="YCII"/>
    <property type="match status" value="1"/>
</dbReference>
<evidence type="ECO:0000256" key="2">
    <source>
        <dbReference type="SAM" id="SignalP"/>
    </source>
</evidence>
<feature type="chain" id="PRO_5047326883" description="YCII-related domain-containing protein" evidence="2">
    <location>
        <begin position="23"/>
        <end position="160"/>
    </location>
</feature>
<name>A0ABR6X224_9BURK</name>
<feature type="domain" description="YCII-related" evidence="3">
    <location>
        <begin position="55"/>
        <end position="131"/>
    </location>
</feature>
<dbReference type="EMBL" id="JACOFW010000004">
    <property type="protein sequence ID" value="MBC3806862.1"/>
    <property type="molecule type" value="Genomic_DNA"/>
</dbReference>
<evidence type="ECO:0000313" key="5">
    <source>
        <dbReference type="Proteomes" id="UP000648257"/>
    </source>
</evidence>